<comment type="similarity">
    <text evidence="1">Belongs to the nuclear hormone receptor family.</text>
</comment>
<evidence type="ECO:0000313" key="5">
    <source>
        <dbReference type="Proteomes" id="UP000095282"/>
    </source>
</evidence>
<dbReference type="InterPro" id="IPR035500">
    <property type="entry name" value="NHR-like_dom_sf"/>
</dbReference>
<dbReference type="eggNOG" id="ENOG502TKAW">
    <property type="taxonomic scope" value="Eukaryota"/>
</dbReference>
<dbReference type="AlphaFoldDB" id="A0A1I7TY58"/>
<evidence type="ECO:0000256" key="3">
    <source>
        <dbReference type="ARBA" id="ARBA00023163"/>
    </source>
</evidence>
<keyword evidence="2" id="KW-0805">Transcription regulation</keyword>
<sequence length="95" mass="10576">MLSGCMLGIGGLSPDGQIVLSRHRQAAANLLFQLCMLKNPKSGPSRFGAMISIDAYLNRQYSIMRVLNETLQEAGFTFYIPKVLSESFYKGKEQK</sequence>
<accession>A0A1I7TY58</accession>
<organism evidence="5 6">
    <name type="scientific">Caenorhabditis tropicalis</name>
    <dbReference type="NCBI Taxonomy" id="1561998"/>
    <lineage>
        <taxon>Eukaryota</taxon>
        <taxon>Metazoa</taxon>
        <taxon>Ecdysozoa</taxon>
        <taxon>Nematoda</taxon>
        <taxon>Chromadorea</taxon>
        <taxon>Rhabditida</taxon>
        <taxon>Rhabditina</taxon>
        <taxon>Rhabditomorpha</taxon>
        <taxon>Rhabditoidea</taxon>
        <taxon>Rhabditidae</taxon>
        <taxon>Peloderinae</taxon>
        <taxon>Caenorhabditis</taxon>
    </lineage>
</organism>
<keyword evidence="3" id="KW-0804">Transcription</keyword>
<dbReference type="Proteomes" id="UP000095282">
    <property type="component" value="Unplaced"/>
</dbReference>
<reference evidence="6" key="1">
    <citation type="submission" date="2016-11" db="UniProtKB">
        <authorList>
            <consortium name="WormBaseParasite"/>
        </authorList>
    </citation>
    <scope>IDENTIFICATION</scope>
</reference>
<evidence type="ECO:0000256" key="4">
    <source>
        <dbReference type="ARBA" id="ARBA00023170"/>
    </source>
</evidence>
<proteinExistence type="inferred from homology"/>
<name>A0A1I7TY58_9PELO</name>
<evidence type="ECO:0000256" key="1">
    <source>
        <dbReference type="ARBA" id="ARBA00005993"/>
    </source>
</evidence>
<dbReference type="PANTHER" id="PTHR45886:SF14">
    <property type="entry name" value="NUCLEAR HORMONE RECEPTOR FAMILY-RELATED"/>
    <property type="match status" value="1"/>
</dbReference>
<dbReference type="WBParaSite" id="Csp11.Scaffold629.g12967.t1">
    <property type="protein sequence ID" value="Csp11.Scaffold629.g12967.t1"/>
    <property type="gene ID" value="Csp11.Scaffold629.g12967"/>
</dbReference>
<dbReference type="SUPFAM" id="SSF48508">
    <property type="entry name" value="Nuclear receptor ligand-binding domain"/>
    <property type="match status" value="1"/>
</dbReference>
<keyword evidence="5" id="KW-1185">Reference proteome</keyword>
<evidence type="ECO:0000256" key="2">
    <source>
        <dbReference type="ARBA" id="ARBA00023015"/>
    </source>
</evidence>
<dbReference type="PANTHER" id="PTHR45886">
    <property type="entry name" value="NUCLEAR HORMONE RECEPTOR FAMILY-RELATED-RELATED"/>
    <property type="match status" value="1"/>
</dbReference>
<protein>
    <submittedName>
        <fullName evidence="6">UmuC domain-containing protein</fullName>
    </submittedName>
</protein>
<evidence type="ECO:0000313" key="6">
    <source>
        <dbReference type="WBParaSite" id="Csp11.Scaffold629.g12967.t1"/>
    </source>
</evidence>
<keyword evidence="4" id="KW-0675">Receptor</keyword>